<reference evidence="2" key="1">
    <citation type="journal article" date="2012" name="Nat. Biotechnol.">
        <title>Reference genome sequence of the model plant Setaria.</title>
        <authorList>
            <person name="Bennetzen J.L."/>
            <person name="Schmutz J."/>
            <person name="Wang H."/>
            <person name="Percifield R."/>
            <person name="Hawkins J."/>
            <person name="Pontaroli A.C."/>
            <person name="Estep M."/>
            <person name="Feng L."/>
            <person name="Vaughn J.N."/>
            <person name="Grimwood J."/>
            <person name="Jenkins J."/>
            <person name="Barry K."/>
            <person name="Lindquist E."/>
            <person name="Hellsten U."/>
            <person name="Deshpande S."/>
            <person name="Wang X."/>
            <person name="Wu X."/>
            <person name="Mitros T."/>
            <person name="Triplett J."/>
            <person name="Yang X."/>
            <person name="Ye C.Y."/>
            <person name="Mauro-Herrera M."/>
            <person name="Wang L."/>
            <person name="Li P."/>
            <person name="Sharma M."/>
            <person name="Sharma R."/>
            <person name="Ronald P.C."/>
            <person name="Panaud O."/>
            <person name="Kellogg E.A."/>
            <person name="Brutnell T.P."/>
            <person name="Doust A.N."/>
            <person name="Tuskan G.A."/>
            <person name="Rokhsar D."/>
            <person name="Devos K.M."/>
        </authorList>
    </citation>
    <scope>NUCLEOTIDE SEQUENCE [LARGE SCALE GENOMIC DNA]</scope>
    <source>
        <strain evidence="2">Yugu1</strain>
    </source>
</reference>
<protein>
    <submittedName>
        <fullName evidence="2">Uncharacterized protein</fullName>
    </submittedName>
</protein>
<accession>A0A368RYM1</accession>
<name>A0A368RYM1_SETIT</name>
<keyword evidence="1" id="KW-1133">Transmembrane helix</keyword>
<keyword evidence="1" id="KW-0472">Membrane</keyword>
<feature type="transmembrane region" description="Helical" evidence="1">
    <location>
        <begin position="17"/>
        <end position="43"/>
    </location>
</feature>
<evidence type="ECO:0000313" key="2">
    <source>
        <dbReference type="EMBL" id="RCV35296.1"/>
    </source>
</evidence>
<dbReference type="OrthoDB" id="785943at2759"/>
<keyword evidence="1" id="KW-0812">Transmembrane</keyword>
<dbReference type="AlphaFoldDB" id="A0A368RYM1"/>
<gene>
    <name evidence="2" type="ORF">SETIT_7G229500v2</name>
</gene>
<dbReference type="EMBL" id="CM003534">
    <property type="protein sequence ID" value="RCV35296.1"/>
    <property type="molecule type" value="Genomic_DNA"/>
</dbReference>
<proteinExistence type="predicted"/>
<sequence length="111" mass="12675">MIMITPGTCILPSSGNFILIITFPCFSDVYSLCIIVPFTVISVCDLKDKVQRVTVIQKGFVEKLNFLESKISAYRFELRNMARIICELKDRLEAEKHNNSFIPQLDEISVN</sequence>
<reference evidence="2" key="2">
    <citation type="submission" date="2015-07" db="EMBL/GenBank/DDBJ databases">
        <authorList>
            <person name="Noorani M."/>
        </authorList>
    </citation>
    <scope>NUCLEOTIDE SEQUENCE</scope>
    <source>
        <strain evidence="2">Yugu1</strain>
    </source>
</reference>
<organism evidence="2">
    <name type="scientific">Setaria italica</name>
    <name type="common">Foxtail millet</name>
    <name type="synonym">Panicum italicum</name>
    <dbReference type="NCBI Taxonomy" id="4555"/>
    <lineage>
        <taxon>Eukaryota</taxon>
        <taxon>Viridiplantae</taxon>
        <taxon>Streptophyta</taxon>
        <taxon>Embryophyta</taxon>
        <taxon>Tracheophyta</taxon>
        <taxon>Spermatophyta</taxon>
        <taxon>Magnoliopsida</taxon>
        <taxon>Liliopsida</taxon>
        <taxon>Poales</taxon>
        <taxon>Poaceae</taxon>
        <taxon>PACMAD clade</taxon>
        <taxon>Panicoideae</taxon>
        <taxon>Panicodae</taxon>
        <taxon>Paniceae</taxon>
        <taxon>Cenchrinae</taxon>
        <taxon>Setaria</taxon>
    </lineage>
</organism>
<evidence type="ECO:0000256" key="1">
    <source>
        <dbReference type="SAM" id="Phobius"/>
    </source>
</evidence>